<name>A0A2P9HF48_9HYPH</name>
<feature type="transmembrane region" description="Helical" evidence="5">
    <location>
        <begin position="21"/>
        <end position="39"/>
    </location>
</feature>
<evidence type="ECO:0000256" key="3">
    <source>
        <dbReference type="ARBA" id="ARBA00022989"/>
    </source>
</evidence>
<keyword evidence="2 5" id="KW-0812">Transmembrane</keyword>
<organism evidence="7 8">
    <name type="scientific">Ochrobactrum soli</name>
    <dbReference type="NCBI Taxonomy" id="2448455"/>
    <lineage>
        <taxon>Bacteria</taxon>
        <taxon>Pseudomonadati</taxon>
        <taxon>Pseudomonadota</taxon>
        <taxon>Alphaproteobacteria</taxon>
        <taxon>Hyphomicrobiales</taxon>
        <taxon>Brucellaceae</taxon>
        <taxon>Brucella/Ochrobactrum group</taxon>
        <taxon>Ochrobactrum</taxon>
    </lineage>
</organism>
<evidence type="ECO:0000313" key="7">
    <source>
        <dbReference type="EMBL" id="SPL62722.1"/>
    </source>
</evidence>
<feature type="transmembrane region" description="Helical" evidence="5">
    <location>
        <begin position="98"/>
        <end position="116"/>
    </location>
</feature>
<dbReference type="EMBL" id="OOFM01000003">
    <property type="protein sequence ID" value="SPL62722.1"/>
    <property type="molecule type" value="Genomic_DNA"/>
</dbReference>
<feature type="transmembrane region" description="Helical" evidence="5">
    <location>
        <begin position="67"/>
        <end position="86"/>
    </location>
</feature>
<protein>
    <recommendedName>
        <fullName evidence="6">Integral membrane bound transporter domain-containing protein</fullName>
    </recommendedName>
</protein>
<feature type="domain" description="Integral membrane bound transporter" evidence="6">
    <location>
        <begin position="31"/>
        <end position="157"/>
    </location>
</feature>
<proteinExistence type="predicted"/>
<dbReference type="GO" id="GO:0016020">
    <property type="term" value="C:membrane"/>
    <property type="evidence" value="ECO:0007669"/>
    <property type="project" value="UniProtKB-SubCell"/>
</dbReference>
<dbReference type="Proteomes" id="UP000246073">
    <property type="component" value="Unassembled WGS sequence"/>
</dbReference>
<comment type="subcellular location">
    <subcellularLocation>
        <location evidence="1">Membrane</location>
        <topology evidence="1">Multi-pass membrane protein</topology>
    </subcellularLocation>
</comment>
<keyword evidence="3 5" id="KW-1133">Transmembrane helix</keyword>
<evidence type="ECO:0000256" key="4">
    <source>
        <dbReference type="ARBA" id="ARBA00023136"/>
    </source>
</evidence>
<evidence type="ECO:0000259" key="6">
    <source>
        <dbReference type="Pfam" id="PF13515"/>
    </source>
</evidence>
<sequence>MPDWPFLTLFNARLAIAWRDALVSAVAAGIAWVLAVWLLGHPHPLFAAVSAIVCLSPGLPSHGRQAIGVMMGVATGIVVGELSLMLPEGVLVPEGLSLLRLLCATMFSMLIAACFGQPAVVPIQAGVSAVLVLALGAESAGFTRMEDVAIGVVVGLAFSQVLLTPDPVRMIDTAADELLLKLSIAFHEAGAALENGHNAVAEAALARFSAAHENLIALDAGIDAARYAARWSLRGRLAATAVANIAARYDRRAIRLYASCLLFGEAFENALRKNPTEAPDGLLEAIQDISARCQRLAGRQPVSEERPLFPMPDKGSSVEWQFVCTHLANISDVLSSLERIRTDAPVSSRNPS</sequence>
<accession>A0A2P9HF48</accession>
<dbReference type="RefSeq" id="WP_109366776.1">
    <property type="nucleotide sequence ID" value="NZ_OOFM01000003.1"/>
</dbReference>
<gene>
    <name evidence="7" type="ORF">OHAE_5329</name>
</gene>
<dbReference type="Pfam" id="PF13515">
    <property type="entry name" value="FUSC_2"/>
    <property type="match status" value="1"/>
</dbReference>
<evidence type="ECO:0000256" key="1">
    <source>
        <dbReference type="ARBA" id="ARBA00004141"/>
    </source>
</evidence>
<dbReference type="AlphaFoldDB" id="A0A2P9HF48"/>
<dbReference type="InterPro" id="IPR049453">
    <property type="entry name" value="Memb_transporter_dom"/>
</dbReference>
<reference evidence="8" key="1">
    <citation type="submission" date="2017-12" db="EMBL/GenBank/DDBJ databases">
        <authorList>
            <person name="Diaz M."/>
        </authorList>
    </citation>
    <scope>NUCLEOTIDE SEQUENCE [LARGE SCALE GENOMIC DNA]</scope>
    <source>
        <strain evidence="8">FI11154</strain>
    </source>
</reference>
<keyword evidence="4 5" id="KW-0472">Membrane</keyword>
<evidence type="ECO:0000256" key="2">
    <source>
        <dbReference type="ARBA" id="ARBA00022692"/>
    </source>
</evidence>
<evidence type="ECO:0000313" key="8">
    <source>
        <dbReference type="Proteomes" id="UP000246073"/>
    </source>
</evidence>
<evidence type="ECO:0000256" key="5">
    <source>
        <dbReference type="SAM" id="Phobius"/>
    </source>
</evidence>